<dbReference type="Proteomes" id="UP000612680">
    <property type="component" value="Chromosome"/>
</dbReference>
<sequence length="192" mass="20291">MIKQLILIAWIGLAAVSLGCDGDKGDVGPAGPAGPAGAAGAKGDTGVAGKDALGAKVITTDSVLSDAGGYSFGVAASQDTAFFSTCGVFVYIKSNGWWYNIPGSVAFGDQSSTFNFRHALLNGRTFFVKIFPTSWSEQTDVAPERKFESIRIILVPTTQYGRLNSSVDFKDYNAVVKALGVKEKDFIKGVKY</sequence>
<proteinExistence type="predicted"/>
<dbReference type="PROSITE" id="PS51257">
    <property type="entry name" value="PROKAR_LIPOPROTEIN"/>
    <property type="match status" value="1"/>
</dbReference>
<organism evidence="2 3">
    <name type="scientific">Dyadobacter sandarakinus</name>
    <dbReference type="NCBI Taxonomy" id="2747268"/>
    <lineage>
        <taxon>Bacteria</taxon>
        <taxon>Pseudomonadati</taxon>
        <taxon>Bacteroidota</taxon>
        <taxon>Cytophagia</taxon>
        <taxon>Cytophagales</taxon>
        <taxon>Spirosomataceae</taxon>
        <taxon>Dyadobacter</taxon>
    </lineage>
</organism>
<keyword evidence="3" id="KW-1185">Reference proteome</keyword>
<reference evidence="2 3" key="1">
    <citation type="submission" date="2020-06" db="EMBL/GenBank/DDBJ databases">
        <title>Dyadobacter sandarakinus sp. nov., isolated from the soil of the Arctic Yellow River Station.</title>
        <authorList>
            <person name="Zhang Y."/>
            <person name="Peng F."/>
        </authorList>
    </citation>
    <scope>NUCLEOTIDE SEQUENCE [LARGE SCALE GENOMIC DNA]</scope>
    <source>
        <strain evidence="2 3">Q3-56</strain>
    </source>
</reference>
<feature type="signal peptide" evidence="1">
    <location>
        <begin position="1"/>
        <end position="19"/>
    </location>
</feature>
<gene>
    <name evidence="2" type="ORF">HWI92_22500</name>
</gene>
<evidence type="ECO:0000256" key="1">
    <source>
        <dbReference type="SAM" id="SignalP"/>
    </source>
</evidence>
<name>A0ABX7IEF2_9BACT</name>
<protein>
    <recommendedName>
        <fullName evidence="4">Collagen-like protein</fullName>
    </recommendedName>
</protein>
<dbReference type="RefSeq" id="WP_204659499.1">
    <property type="nucleotide sequence ID" value="NZ_CP056775.1"/>
</dbReference>
<evidence type="ECO:0008006" key="4">
    <source>
        <dbReference type="Google" id="ProtNLM"/>
    </source>
</evidence>
<keyword evidence="1" id="KW-0732">Signal</keyword>
<feature type="chain" id="PRO_5045304675" description="Collagen-like protein" evidence="1">
    <location>
        <begin position="20"/>
        <end position="192"/>
    </location>
</feature>
<evidence type="ECO:0000313" key="3">
    <source>
        <dbReference type="Proteomes" id="UP000612680"/>
    </source>
</evidence>
<evidence type="ECO:0000313" key="2">
    <source>
        <dbReference type="EMBL" id="QRR03483.1"/>
    </source>
</evidence>
<accession>A0ABX7IEF2</accession>
<dbReference type="EMBL" id="CP056775">
    <property type="protein sequence ID" value="QRR03483.1"/>
    <property type="molecule type" value="Genomic_DNA"/>
</dbReference>